<gene>
    <name evidence="2" type="ORF">SAE01_19810</name>
</gene>
<organism evidence="2 3">
    <name type="scientific">Segetibacter aerophilus</name>
    <dbReference type="NCBI Taxonomy" id="670293"/>
    <lineage>
        <taxon>Bacteria</taxon>
        <taxon>Pseudomonadati</taxon>
        <taxon>Bacteroidota</taxon>
        <taxon>Chitinophagia</taxon>
        <taxon>Chitinophagales</taxon>
        <taxon>Chitinophagaceae</taxon>
        <taxon>Segetibacter</taxon>
    </lineage>
</organism>
<protein>
    <submittedName>
        <fullName evidence="2">Uncharacterized protein</fullName>
    </submittedName>
</protein>
<keyword evidence="3" id="KW-1185">Reference proteome</keyword>
<dbReference type="AlphaFoldDB" id="A0A512BC59"/>
<sequence>MILSVTISAMFVSGVTMIFYFNYLTASSKKEIKESAIQTKFKEAANPKEEGVEKRVVA</sequence>
<dbReference type="RefSeq" id="WP_170234128.1">
    <property type="nucleotide sequence ID" value="NZ_BJYT01000006.1"/>
</dbReference>
<comment type="caution">
    <text evidence="2">The sequence shown here is derived from an EMBL/GenBank/DDBJ whole genome shotgun (WGS) entry which is preliminary data.</text>
</comment>
<keyword evidence="1" id="KW-1133">Transmembrane helix</keyword>
<evidence type="ECO:0000256" key="1">
    <source>
        <dbReference type="SAM" id="Phobius"/>
    </source>
</evidence>
<dbReference type="EMBL" id="BJYT01000006">
    <property type="protein sequence ID" value="GEO09485.1"/>
    <property type="molecule type" value="Genomic_DNA"/>
</dbReference>
<dbReference type="Proteomes" id="UP000321513">
    <property type="component" value="Unassembled WGS sequence"/>
</dbReference>
<accession>A0A512BC59</accession>
<reference evidence="2 3" key="1">
    <citation type="submission" date="2019-07" db="EMBL/GenBank/DDBJ databases">
        <title>Whole genome shotgun sequence of Segetibacter aerophilus NBRC 106135.</title>
        <authorList>
            <person name="Hosoyama A."/>
            <person name="Uohara A."/>
            <person name="Ohji S."/>
            <person name="Ichikawa N."/>
        </authorList>
    </citation>
    <scope>NUCLEOTIDE SEQUENCE [LARGE SCALE GENOMIC DNA]</scope>
    <source>
        <strain evidence="2 3">NBRC 106135</strain>
    </source>
</reference>
<evidence type="ECO:0000313" key="2">
    <source>
        <dbReference type="EMBL" id="GEO09485.1"/>
    </source>
</evidence>
<name>A0A512BC59_9BACT</name>
<proteinExistence type="predicted"/>
<feature type="transmembrane region" description="Helical" evidence="1">
    <location>
        <begin position="6"/>
        <end position="24"/>
    </location>
</feature>
<keyword evidence="1" id="KW-0812">Transmembrane</keyword>
<evidence type="ECO:0000313" key="3">
    <source>
        <dbReference type="Proteomes" id="UP000321513"/>
    </source>
</evidence>
<keyword evidence="1" id="KW-0472">Membrane</keyword>